<protein>
    <submittedName>
        <fullName evidence="1">Uncharacterized protein</fullName>
    </submittedName>
</protein>
<name>A0A8S1GZE3_9PELO</name>
<dbReference type="EMBL" id="CAJGYM010000010">
    <property type="protein sequence ID" value="CAD6189376.1"/>
    <property type="molecule type" value="Genomic_DNA"/>
</dbReference>
<dbReference type="Proteomes" id="UP000835052">
    <property type="component" value="Unassembled WGS sequence"/>
</dbReference>
<sequence>MHNNQRFSSLLRDYAPLISADTNLLFAQLVTTCSRWRIGWQEAASSLIISAGHVMHNSDEGSRGSQLPIGSACDLKASVVGDVKDTRYRADSSFSQPFELGFVVVGLSPQQRLAVHVALTNTYNCVFTVAWLLMPESVTQ</sequence>
<gene>
    <name evidence="1" type="ORF">CAUJ_LOCUS5295</name>
</gene>
<evidence type="ECO:0000313" key="2">
    <source>
        <dbReference type="Proteomes" id="UP000835052"/>
    </source>
</evidence>
<comment type="caution">
    <text evidence="1">The sequence shown here is derived from an EMBL/GenBank/DDBJ whole genome shotgun (WGS) entry which is preliminary data.</text>
</comment>
<accession>A0A8S1GZE3</accession>
<keyword evidence="2" id="KW-1185">Reference proteome</keyword>
<dbReference type="AlphaFoldDB" id="A0A8S1GZE3"/>
<organism evidence="1 2">
    <name type="scientific">Caenorhabditis auriculariae</name>
    <dbReference type="NCBI Taxonomy" id="2777116"/>
    <lineage>
        <taxon>Eukaryota</taxon>
        <taxon>Metazoa</taxon>
        <taxon>Ecdysozoa</taxon>
        <taxon>Nematoda</taxon>
        <taxon>Chromadorea</taxon>
        <taxon>Rhabditida</taxon>
        <taxon>Rhabditina</taxon>
        <taxon>Rhabditomorpha</taxon>
        <taxon>Rhabditoidea</taxon>
        <taxon>Rhabditidae</taxon>
        <taxon>Peloderinae</taxon>
        <taxon>Caenorhabditis</taxon>
    </lineage>
</organism>
<proteinExistence type="predicted"/>
<evidence type="ECO:0000313" key="1">
    <source>
        <dbReference type="EMBL" id="CAD6189376.1"/>
    </source>
</evidence>
<reference evidence="1" key="1">
    <citation type="submission" date="2020-10" db="EMBL/GenBank/DDBJ databases">
        <authorList>
            <person name="Kikuchi T."/>
        </authorList>
    </citation>
    <scope>NUCLEOTIDE SEQUENCE</scope>
    <source>
        <strain evidence="1">NKZ352</strain>
    </source>
</reference>